<reference evidence="2" key="1">
    <citation type="journal article" date="2021" name="Nat. Commun.">
        <title>Genetic determinants of endophytism in the Arabidopsis root mycobiome.</title>
        <authorList>
            <person name="Mesny F."/>
            <person name="Miyauchi S."/>
            <person name="Thiergart T."/>
            <person name="Pickel B."/>
            <person name="Atanasova L."/>
            <person name="Karlsson M."/>
            <person name="Huettel B."/>
            <person name="Barry K.W."/>
            <person name="Haridas S."/>
            <person name="Chen C."/>
            <person name="Bauer D."/>
            <person name="Andreopoulos W."/>
            <person name="Pangilinan J."/>
            <person name="LaButti K."/>
            <person name="Riley R."/>
            <person name="Lipzen A."/>
            <person name="Clum A."/>
            <person name="Drula E."/>
            <person name="Henrissat B."/>
            <person name="Kohler A."/>
            <person name="Grigoriev I.V."/>
            <person name="Martin F.M."/>
            <person name="Hacquard S."/>
        </authorList>
    </citation>
    <scope>NUCLEOTIDE SEQUENCE</scope>
    <source>
        <strain evidence="2">MPI-CAGE-AT-0021</strain>
    </source>
</reference>
<evidence type="ECO:0000313" key="2">
    <source>
        <dbReference type="EMBL" id="KAH7144635.1"/>
    </source>
</evidence>
<dbReference type="Proteomes" id="UP000717696">
    <property type="component" value="Unassembled WGS sequence"/>
</dbReference>
<evidence type="ECO:0000313" key="3">
    <source>
        <dbReference type="Proteomes" id="UP000717696"/>
    </source>
</evidence>
<sequence>MQQPTTTTKATGAGGRSTVIFRTVPGWRKYWRPHHVCPMLPSNQPARQVRNRSHISQEACRVADPHILNNQSEAPTRGPRSHTGRRRLEPASNERDRGGDGTEWMALQWDDATMGRGSEGARGCADAGRRTGMNNRGQGVNDLAHCWASGNTMTKINKVSQASQRAGGGWWRTGLSNVSANNLHCAVLVNPLLIWSRPRSGVIGTGSLGKDGYPITAWMSPRPKGVRASKQQQAFDEGIKLVVATPNCSHQEPRPLGGKGRRQCGGKPPAQFHQEAIEPASPLERLVRQMLDSSRELEGTGGPSGPRPSIDSAGLRRPQLFGLDVAPEL</sequence>
<dbReference type="OrthoDB" id="10556209at2759"/>
<protein>
    <submittedName>
        <fullName evidence="2">Uncharacterized protein</fullName>
    </submittedName>
</protein>
<feature type="region of interest" description="Disordered" evidence="1">
    <location>
        <begin position="248"/>
        <end position="329"/>
    </location>
</feature>
<proteinExistence type="predicted"/>
<dbReference type="AlphaFoldDB" id="A0A9P9EUF7"/>
<accession>A0A9P9EUF7</accession>
<organism evidence="2 3">
    <name type="scientific">Dactylonectria estremocensis</name>
    <dbReference type="NCBI Taxonomy" id="1079267"/>
    <lineage>
        <taxon>Eukaryota</taxon>
        <taxon>Fungi</taxon>
        <taxon>Dikarya</taxon>
        <taxon>Ascomycota</taxon>
        <taxon>Pezizomycotina</taxon>
        <taxon>Sordariomycetes</taxon>
        <taxon>Hypocreomycetidae</taxon>
        <taxon>Hypocreales</taxon>
        <taxon>Nectriaceae</taxon>
        <taxon>Dactylonectria</taxon>
    </lineage>
</organism>
<dbReference type="EMBL" id="JAGMUU010000010">
    <property type="protein sequence ID" value="KAH7144635.1"/>
    <property type="molecule type" value="Genomic_DNA"/>
</dbReference>
<keyword evidence="3" id="KW-1185">Reference proteome</keyword>
<name>A0A9P9EUF7_9HYPO</name>
<comment type="caution">
    <text evidence="2">The sequence shown here is derived from an EMBL/GenBank/DDBJ whole genome shotgun (WGS) entry which is preliminary data.</text>
</comment>
<feature type="region of interest" description="Disordered" evidence="1">
    <location>
        <begin position="64"/>
        <end position="101"/>
    </location>
</feature>
<feature type="compositionally biased region" description="Basic and acidic residues" evidence="1">
    <location>
        <begin position="86"/>
        <end position="100"/>
    </location>
</feature>
<gene>
    <name evidence="2" type="ORF">B0J13DRAFT_635929</name>
</gene>
<evidence type="ECO:0000256" key="1">
    <source>
        <dbReference type="SAM" id="MobiDB-lite"/>
    </source>
</evidence>